<dbReference type="EMBL" id="JAVDUU010000002">
    <property type="protein sequence ID" value="MDR6942170.1"/>
    <property type="molecule type" value="Genomic_DNA"/>
</dbReference>
<organism evidence="1 2">
    <name type="scientific">Mucilaginibacter pocheonensis</name>
    <dbReference type="NCBI Taxonomy" id="398050"/>
    <lineage>
        <taxon>Bacteria</taxon>
        <taxon>Pseudomonadati</taxon>
        <taxon>Bacteroidota</taxon>
        <taxon>Sphingobacteriia</taxon>
        <taxon>Sphingobacteriales</taxon>
        <taxon>Sphingobacteriaceae</taxon>
        <taxon>Mucilaginibacter</taxon>
    </lineage>
</organism>
<proteinExistence type="predicted"/>
<evidence type="ECO:0000313" key="2">
    <source>
        <dbReference type="Proteomes" id="UP001247620"/>
    </source>
</evidence>
<keyword evidence="2" id="KW-1185">Reference proteome</keyword>
<sequence length="129" mass="14502">MKKQMLLFSAGILLFFVVSCKRTHENLKADDEKKLAELYADIKTMAHQFNCVDAGEWKFTAIGSKACGGATGYIAYSIKIDTAVFLQKTKEYTAQQAEFNKKWDVYSDCSLIIAPKSVTCENGMPKFTY</sequence>
<comment type="caution">
    <text evidence="1">The sequence shown here is derived from an EMBL/GenBank/DDBJ whole genome shotgun (WGS) entry which is preliminary data.</text>
</comment>
<accession>A0ABU1TAD4</accession>
<gene>
    <name evidence="1" type="ORF">J2W55_002012</name>
</gene>
<dbReference type="PROSITE" id="PS51257">
    <property type="entry name" value="PROKAR_LIPOPROTEIN"/>
    <property type="match status" value="1"/>
</dbReference>
<dbReference type="Proteomes" id="UP001247620">
    <property type="component" value="Unassembled WGS sequence"/>
</dbReference>
<reference evidence="1 2" key="1">
    <citation type="submission" date="2023-07" db="EMBL/GenBank/DDBJ databases">
        <title>Sorghum-associated microbial communities from plants grown in Nebraska, USA.</title>
        <authorList>
            <person name="Schachtman D."/>
        </authorList>
    </citation>
    <scope>NUCLEOTIDE SEQUENCE [LARGE SCALE GENOMIC DNA]</scope>
    <source>
        <strain evidence="1 2">3262</strain>
    </source>
</reference>
<protein>
    <recommendedName>
        <fullName evidence="3">Lipoprotein</fullName>
    </recommendedName>
</protein>
<name>A0ABU1TAD4_9SPHI</name>
<evidence type="ECO:0000313" key="1">
    <source>
        <dbReference type="EMBL" id="MDR6942170.1"/>
    </source>
</evidence>
<dbReference type="RefSeq" id="WP_310095001.1">
    <property type="nucleotide sequence ID" value="NZ_JAVDUU010000002.1"/>
</dbReference>
<evidence type="ECO:0008006" key="3">
    <source>
        <dbReference type="Google" id="ProtNLM"/>
    </source>
</evidence>